<dbReference type="Gene3D" id="1.10.10.60">
    <property type="entry name" value="Homeodomain-like"/>
    <property type="match status" value="2"/>
</dbReference>
<dbReference type="Pfam" id="PF12833">
    <property type="entry name" value="HTH_18"/>
    <property type="match status" value="1"/>
</dbReference>
<dbReference type="PROSITE" id="PS01124">
    <property type="entry name" value="HTH_ARAC_FAMILY_2"/>
    <property type="match status" value="1"/>
</dbReference>
<evidence type="ECO:0000259" key="4">
    <source>
        <dbReference type="PROSITE" id="PS01124"/>
    </source>
</evidence>
<accession>A0A7R6PFB6</accession>
<dbReference type="SMART" id="SM00342">
    <property type="entry name" value="HTH_ARAC"/>
    <property type="match status" value="1"/>
</dbReference>
<sequence length="264" mass="29854">MVTSKARRNLIARQSGEHCHEYSQILFGWRGQMECEFHKESGQLSNGTVAIIPEHTAHLFSGLNDDCELLVIDLALSDPYIQALEQACNTSFKDTLFQQPEFVSLNSEILPLLDFAAKQLLSTKDQLNPQLNCQLVSLFMTQLCQMSAPNLTLSLTHNRLDIARLNDFIDQRLSNPPSNSELANALYVSESHFYCLCQSQLGMTPQQYLMSRRMQRANFLLTNSKITLAILAAELGFADASSFSRSYKKYYHKTPSHARRLLGL</sequence>
<feature type="domain" description="HTH araC/xylS-type" evidence="4">
    <location>
        <begin position="163"/>
        <end position="261"/>
    </location>
</feature>
<dbReference type="Gene3D" id="2.60.120.10">
    <property type="entry name" value="Jelly Rolls"/>
    <property type="match status" value="1"/>
</dbReference>
<dbReference type="SUPFAM" id="SSF46689">
    <property type="entry name" value="Homeodomain-like"/>
    <property type="match status" value="2"/>
</dbReference>
<dbReference type="InterPro" id="IPR014710">
    <property type="entry name" value="RmlC-like_jellyroll"/>
</dbReference>
<dbReference type="InterPro" id="IPR018060">
    <property type="entry name" value="HTH_AraC"/>
</dbReference>
<gene>
    <name evidence="5" type="ORF">NEJAP_0142</name>
</gene>
<proteinExistence type="predicted"/>
<dbReference type="GO" id="GO:0043565">
    <property type="term" value="F:sequence-specific DNA binding"/>
    <property type="evidence" value="ECO:0007669"/>
    <property type="project" value="InterPro"/>
</dbReference>
<evidence type="ECO:0000256" key="2">
    <source>
        <dbReference type="ARBA" id="ARBA00023125"/>
    </source>
</evidence>
<dbReference type="PANTHER" id="PTHR46796:SF10">
    <property type="entry name" value="TRANSCRIPTIONAL ACTIVATOR FEAR"/>
    <property type="match status" value="1"/>
</dbReference>
<keyword evidence="2" id="KW-0238">DNA-binding</keyword>
<dbReference type="EMBL" id="AP014546">
    <property type="protein sequence ID" value="BBB28101.1"/>
    <property type="molecule type" value="Genomic_DNA"/>
</dbReference>
<dbReference type="InterPro" id="IPR011051">
    <property type="entry name" value="RmlC_Cupin_sf"/>
</dbReference>
<reference evidence="5 6" key="1">
    <citation type="journal article" date="2008" name="Int. J. Syst. Evol. Microbiol.">
        <title>Neptunomonas japonica sp. nov., an Osedax japonicus symbiont-like bacterium isolated from sediment adjacent to sperm whale carcasses off Kagoshima, Japan.</title>
        <authorList>
            <person name="Miyazaki M."/>
            <person name="Nogi Y."/>
            <person name="Fujiwara Y."/>
            <person name="Kawato M."/>
            <person name="Kubokawa K."/>
            <person name="Horikoshi K."/>
        </authorList>
    </citation>
    <scope>NUCLEOTIDE SEQUENCE [LARGE SCALE GENOMIC DNA]</scope>
    <source>
        <strain evidence="5 6">JAMM 1380</strain>
    </source>
</reference>
<dbReference type="PANTHER" id="PTHR46796">
    <property type="entry name" value="HTH-TYPE TRANSCRIPTIONAL ACTIVATOR RHAS-RELATED"/>
    <property type="match status" value="1"/>
</dbReference>
<dbReference type="GO" id="GO:0003700">
    <property type="term" value="F:DNA-binding transcription factor activity"/>
    <property type="evidence" value="ECO:0007669"/>
    <property type="project" value="InterPro"/>
</dbReference>
<name>A0A7R6PFB6_9GAMM</name>
<keyword evidence="1" id="KW-0805">Transcription regulation</keyword>
<dbReference type="InterPro" id="IPR050204">
    <property type="entry name" value="AraC_XylS_family_regulators"/>
</dbReference>
<dbReference type="SUPFAM" id="SSF51182">
    <property type="entry name" value="RmlC-like cupins"/>
    <property type="match status" value="1"/>
</dbReference>
<evidence type="ECO:0000256" key="1">
    <source>
        <dbReference type="ARBA" id="ARBA00023015"/>
    </source>
</evidence>
<evidence type="ECO:0000313" key="5">
    <source>
        <dbReference type="EMBL" id="BBB28101.1"/>
    </source>
</evidence>
<dbReference type="RefSeq" id="WP_201348836.1">
    <property type="nucleotide sequence ID" value="NZ_AP014546.1"/>
</dbReference>
<evidence type="ECO:0000313" key="6">
    <source>
        <dbReference type="Proteomes" id="UP000595332"/>
    </source>
</evidence>
<dbReference type="KEGG" id="njp:NEJAP_0142"/>
<protein>
    <submittedName>
        <fullName evidence="5">AraC family transcriptional regulator</fullName>
    </submittedName>
</protein>
<evidence type="ECO:0000256" key="3">
    <source>
        <dbReference type="ARBA" id="ARBA00023163"/>
    </source>
</evidence>
<keyword evidence="6" id="KW-1185">Reference proteome</keyword>
<dbReference type="InterPro" id="IPR009057">
    <property type="entry name" value="Homeodomain-like_sf"/>
</dbReference>
<organism evidence="5 6">
    <name type="scientific">Neptunomonas japonica JAMM 1380</name>
    <dbReference type="NCBI Taxonomy" id="1441457"/>
    <lineage>
        <taxon>Bacteria</taxon>
        <taxon>Pseudomonadati</taxon>
        <taxon>Pseudomonadota</taxon>
        <taxon>Gammaproteobacteria</taxon>
        <taxon>Oceanospirillales</taxon>
        <taxon>Oceanospirillaceae</taxon>
        <taxon>Neptunomonas</taxon>
    </lineage>
</organism>
<keyword evidence="3" id="KW-0804">Transcription</keyword>
<dbReference type="Proteomes" id="UP000595332">
    <property type="component" value="Chromosome"/>
</dbReference>
<dbReference type="AlphaFoldDB" id="A0A7R6PFB6"/>